<comment type="caution">
    <text evidence="2">The sequence shown here is derived from an EMBL/GenBank/DDBJ whole genome shotgun (WGS) entry which is preliminary data.</text>
</comment>
<dbReference type="Proteomes" id="UP000742631">
    <property type="component" value="Unassembled WGS sequence"/>
</dbReference>
<feature type="region of interest" description="Disordered" evidence="1">
    <location>
        <begin position="1"/>
        <end position="29"/>
    </location>
</feature>
<evidence type="ECO:0000313" key="2">
    <source>
        <dbReference type="EMBL" id="HJE23220.1"/>
    </source>
</evidence>
<accession>A0A921E0V5</accession>
<proteinExistence type="predicted"/>
<organism evidence="2 3">
    <name type="scientific">Methylorubrum populi</name>
    <dbReference type="NCBI Taxonomy" id="223967"/>
    <lineage>
        <taxon>Bacteria</taxon>
        <taxon>Pseudomonadati</taxon>
        <taxon>Pseudomonadota</taxon>
        <taxon>Alphaproteobacteria</taxon>
        <taxon>Hyphomicrobiales</taxon>
        <taxon>Methylobacteriaceae</taxon>
        <taxon>Methylorubrum</taxon>
    </lineage>
</organism>
<name>A0A921E0V5_9HYPH</name>
<feature type="region of interest" description="Disordered" evidence="1">
    <location>
        <begin position="45"/>
        <end position="85"/>
    </location>
</feature>
<dbReference type="AlphaFoldDB" id="A0A921E0V5"/>
<protein>
    <submittedName>
        <fullName evidence="2">Uncharacterized protein</fullName>
    </submittedName>
</protein>
<feature type="compositionally biased region" description="Basic and acidic residues" evidence="1">
    <location>
        <begin position="1"/>
        <end position="11"/>
    </location>
</feature>
<evidence type="ECO:0000256" key="1">
    <source>
        <dbReference type="SAM" id="MobiDB-lite"/>
    </source>
</evidence>
<reference evidence="2" key="1">
    <citation type="journal article" date="2021" name="PeerJ">
        <title>Extensive microbial diversity within the chicken gut microbiome revealed by metagenomics and culture.</title>
        <authorList>
            <person name="Gilroy R."/>
            <person name="Ravi A."/>
            <person name="Getino M."/>
            <person name="Pursley I."/>
            <person name="Horton D.L."/>
            <person name="Alikhan N.F."/>
            <person name="Baker D."/>
            <person name="Gharbi K."/>
            <person name="Hall N."/>
            <person name="Watson M."/>
            <person name="Adriaenssens E.M."/>
            <person name="Foster-Nyarko E."/>
            <person name="Jarju S."/>
            <person name="Secka A."/>
            <person name="Antonio M."/>
            <person name="Oren A."/>
            <person name="Chaudhuri R.R."/>
            <person name="La Ragione R."/>
            <person name="Hildebrand F."/>
            <person name="Pallen M.J."/>
        </authorList>
    </citation>
    <scope>NUCLEOTIDE SEQUENCE</scope>
    <source>
        <strain evidence="2">316</strain>
    </source>
</reference>
<reference evidence="2" key="2">
    <citation type="submission" date="2021-09" db="EMBL/GenBank/DDBJ databases">
        <authorList>
            <person name="Gilroy R."/>
        </authorList>
    </citation>
    <scope>NUCLEOTIDE SEQUENCE</scope>
    <source>
        <strain evidence="2">316</strain>
    </source>
</reference>
<dbReference type="EMBL" id="DYYG01000014">
    <property type="protein sequence ID" value="HJE23220.1"/>
    <property type="molecule type" value="Genomic_DNA"/>
</dbReference>
<feature type="compositionally biased region" description="Basic and acidic residues" evidence="1">
    <location>
        <begin position="47"/>
        <end position="58"/>
    </location>
</feature>
<sequence length="133" mass="13788">MTGQEERDTKTGPDAAASEPAERGTLTRHWDSLDGEAAALLGAVELSLDRDRGPETSRRPAPLGGDLPRPRLNGPGRASAVPERPKRWITAMLAAAALTMPFATPAGDGGQGQTSATSPAVAELRLGGPPDDR</sequence>
<evidence type="ECO:0000313" key="3">
    <source>
        <dbReference type="Proteomes" id="UP000742631"/>
    </source>
</evidence>
<feature type="region of interest" description="Disordered" evidence="1">
    <location>
        <begin position="103"/>
        <end position="133"/>
    </location>
</feature>
<gene>
    <name evidence="2" type="ORF">K8W01_06125</name>
</gene>